<proteinExistence type="predicted"/>
<evidence type="ECO:0000313" key="2">
    <source>
        <dbReference type="Proteomes" id="UP000054538"/>
    </source>
</evidence>
<gene>
    <name evidence="1" type="ORF">PAXRUDRAFT_165288</name>
</gene>
<dbReference type="OrthoDB" id="3249498at2759"/>
<reference evidence="1 2" key="1">
    <citation type="submission" date="2014-04" db="EMBL/GenBank/DDBJ databases">
        <authorList>
            <consortium name="DOE Joint Genome Institute"/>
            <person name="Kuo A."/>
            <person name="Kohler A."/>
            <person name="Jargeat P."/>
            <person name="Nagy L.G."/>
            <person name="Floudas D."/>
            <person name="Copeland A."/>
            <person name="Barry K.W."/>
            <person name="Cichocki N."/>
            <person name="Veneault-Fourrey C."/>
            <person name="LaButti K."/>
            <person name="Lindquist E.A."/>
            <person name="Lipzen A."/>
            <person name="Lundell T."/>
            <person name="Morin E."/>
            <person name="Murat C."/>
            <person name="Sun H."/>
            <person name="Tunlid A."/>
            <person name="Henrissat B."/>
            <person name="Grigoriev I.V."/>
            <person name="Hibbett D.S."/>
            <person name="Martin F."/>
            <person name="Nordberg H.P."/>
            <person name="Cantor M.N."/>
            <person name="Hua S.X."/>
        </authorList>
    </citation>
    <scope>NUCLEOTIDE SEQUENCE [LARGE SCALE GENOMIC DNA]</scope>
    <source>
        <strain evidence="1 2">Ve08.2h10</strain>
    </source>
</reference>
<dbReference type="AlphaFoldDB" id="A0A0D0DIQ0"/>
<dbReference type="Proteomes" id="UP000054538">
    <property type="component" value="Unassembled WGS sequence"/>
</dbReference>
<dbReference type="InParanoid" id="A0A0D0DIQ0"/>
<reference evidence="2" key="2">
    <citation type="submission" date="2015-01" db="EMBL/GenBank/DDBJ databases">
        <title>Evolutionary Origins and Diversification of the Mycorrhizal Mutualists.</title>
        <authorList>
            <consortium name="DOE Joint Genome Institute"/>
            <consortium name="Mycorrhizal Genomics Consortium"/>
            <person name="Kohler A."/>
            <person name="Kuo A."/>
            <person name="Nagy L.G."/>
            <person name="Floudas D."/>
            <person name="Copeland A."/>
            <person name="Barry K.W."/>
            <person name="Cichocki N."/>
            <person name="Veneault-Fourrey C."/>
            <person name="LaButti K."/>
            <person name="Lindquist E.A."/>
            <person name="Lipzen A."/>
            <person name="Lundell T."/>
            <person name="Morin E."/>
            <person name="Murat C."/>
            <person name="Riley R."/>
            <person name="Ohm R."/>
            <person name="Sun H."/>
            <person name="Tunlid A."/>
            <person name="Henrissat B."/>
            <person name="Grigoriev I.V."/>
            <person name="Hibbett D.S."/>
            <person name="Martin F."/>
        </authorList>
    </citation>
    <scope>NUCLEOTIDE SEQUENCE [LARGE SCALE GENOMIC DNA]</scope>
    <source>
        <strain evidence="2">Ve08.2h10</strain>
    </source>
</reference>
<name>A0A0D0DIQ0_9AGAM</name>
<dbReference type="HOGENOM" id="CLU_125038_0_0_1"/>
<evidence type="ECO:0000313" key="1">
    <source>
        <dbReference type="EMBL" id="KIK77955.1"/>
    </source>
</evidence>
<organism evidence="1 2">
    <name type="scientific">Paxillus rubicundulus Ve08.2h10</name>
    <dbReference type="NCBI Taxonomy" id="930991"/>
    <lineage>
        <taxon>Eukaryota</taxon>
        <taxon>Fungi</taxon>
        <taxon>Dikarya</taxon>
        <taxon>Basidiomycota</taxon>
        <taxon>Agaricomycotina</taxon>
        <taxon>Agaricomycetes</taxon>
        <taxon>Agaricomycetidae</taxon>
        <taxon>Boletales</taxon>
        <taxon>Paxilineae</taxon>
        <taxon>Paxillaceae</taxon>
        <taxon>Paxillus</taxon>
    </lineage>
</organism>
<accession>A0A0D0DIQ0</accession>
<protein>
    <recommendedName>
        <fullName evidence="3">RNase H type-1 domain-containing protein</fullName>
    </recommendedName>
</protein>
<evidence type="ECO:0008006" key="3">
    <source>
        <dbReference type="Google" id="ProtNLM"/>
    </source>
</evidence>
<sequence>MSHYCDTSALALAFWFPSSNKGFQCPLSGPMLNQSIFYYEAVTVCAAMCEVVTQLPHGSCLVVFTDNLNTMQMFNSLVALTPMNWMLISMVDMLLHSDIDFQVFHVLGIHDTVVDHLSCLHNNEALECVLGLSITSFQPPRNMLGAAKK</sequence>
<dbReference type="EMBL" id="KN826766">
    <property type="protein sequence ID" value="KIK77955.1"/>
    <property type="molecule type" value="Genomic_DNA"/>
</dbReference>
<keyword evidence="2" id="KW-1185">Reference proteome</keyword>